<comment type="caution">
    <text evidence="5">The sequence shown here is derived from an EMBL/GenBank/DDBJ whole genome shotgun (WGS) entry which is preliminary data.</text>
</comment>
<dbReference type="PATRIC" id="fig|1550024.3.peg.2747"/>
<proteinExistence type="predicted"/>
<dbReference type="GO" id="GO:0016887">
    <property type="term" value="F:ATP hydrolysis activity"/>
    <property type="evidence" value="ECO:0007669"/>
    <property type="project" value="InterPro"/>
</dbReference>
<keyword evidence="2" id="KW-0547">Nucleotide-binding</keyword>
<dbReference type="InterPro" id="IPR003593">
    <property type="entry name" value="AAA+_ATPase"/>
</dbReference>
<dbReference type="Gene3D" id="3.40.50.300">
    <property type="entry name" value="P-loop containing nucleotide triphosphate hydrolases"/>
    <property type="match status" value="1"/>
</dbReference>
<dbReference type="Proteomes" id="UP000032483">
    <property type="component" value="Unassembled WGS sequence"/>
</dbReference>
<dbReference type="RefSeq" id="WP_050005684.1">
    <property type="nucleotide sequence ID" value="NZ_CAOJUJ010000030.1"/>
</dbReference>
<dbReference type="SUPFAM" id="SSF52540">
    <property type="entry name" value="P-loop containing nucleoside triphosphate hydrolases"/>
    <property type="match status" value="1"/>
</dbReference>
<reference evidence="5" key="1">
    <citation type="submission" date="2015-02" db="EMBL/GenBank/DDBJ databases">
        <title>A novel member of the family Ruminococcaceae isolated from human feces.</title>
        <authorList>
            <person name="Shkoporov A.N."/>
            <person name="Chaplin A.V."/>
            <person name="Motuzova O.V."/>
            <person name="Kafarskaia L.I."/>
            <person name="Khokhlova E.V."/>
            <person name="Efimov B.A."/>
        </authorList>
    </citation>
    <scope>NUCLEOTIDE SEQUENCE [LARGE SCALE GENOMIC DNA]</scope>
    <source>
        <strain evidence="5">585-1</strain>
    </source>
</reference>
<accession>A0A0D8IXM9</accession>
<dbReference type="AlphaFoldDB" id="A0A0D8IXM9"/>
<dbReference type="EMBL" id="JXXK01000017">
    <property type="protein sequence ID" value="KJF39475.1"/>
    <property type="molecule type" value="Genomic_DNA"/>
</dbReference>
<evidence type="ECO:0000313" key="6">
    <source>
        <dbReference type="Proteomes" id="UP000032483"/>
    </source>
</evidence>
<dbReference type="PANTHER" id="PTHR42939">
    <property type="entry name" value="ABC TRANSPORTER ATP-BINDING PROTEIN ALBC-RELATED"/>
    <property type="match status" value="1"/>
</dbReference>
<gene>
    <name evidence="5" type="ORF">TQ39_12060</name>
</gene>
<feature type="domain" description="ABC transporter" evidence="4">
    <location>
        <begin position="1"/>
        <end position="229"/>
    </location>
</feature>
<dbReference type="GeneID" id="42857310"/>
<evidence type="ECO:0000256" key="2">
    <source>
        <dbReference type="ARBA" id="ARBA00022741"/>
    </source>
</evidence>
<dbReference type="Pfam" id="PF00005">
    <property type="entry name" value="ABC_tran"/>
    <property type="match status" value="1"/>
</dbReference>
<dbReference type="GO" id="GO:0005524">
    <property type="term" value="F:ATP binding"/>
    <property type="evidence" value="ECO:0007669"/>
    <property type="project" value="UniProtKB-KW"/>
</dbReference>
<keyword evidence="3 5" id="KW-0067">ATP-binding</keyword>
<keyword evidence="6" id="KW-1185">Reference proteome</keyword>
<dbReference type="SMART" id="SM00382">
    <property type="entry name" value="AAA"/>
    <property type="match status" value="1"/>
</dbReference>
<name>A0A0D8IXM9_9FIRM</name>
<evidence type="ECO:0000259" key="4">
    <source>
        <dbReference type="PROSITE" id="PS50893"/>
    </source>
</evidence>
<evidence type="ECO:0000313" key="5">
    <source>
        <dbReference type="EMBL" id="KJF39475.1"/>
    </source>
</evidence>
<evidence type="ECO:0000256" key="1">
    <source>
        <dbReference type="ARBA" id="ARBA00022448"/>
    </source>
</evidence>
<dbReference type="CDD" id="cd03230">
    <property type="entry name" value="ABC_DR_subfamily_A"/>
    <property type="match status" value="1"/>
</dbReference>
<dbReference type="PANTHER" id="PTHR42939:SF3">
    <property type="entry name" value="ABC TRANSPORTER ATP-BINDING COMPONENT"/>
    <property type="match status" value="1"/>
</dbReference>
<dbReference type="InterPro" id="IPR051782">
    <property type="entry name" value="ABC_Transporter_VariousFunc"/>
</dbReference>
<organism evidence="5 6">
    <name type="scientific">Ruthenibacterium lactatiformans</name>
    <dbReference type="NCBI Taxonomy" id="1550024"/>
    <lineage>
        <taxon>Bacteria</taxon>
        <taxon>Bacillati</taxon>
        <taxon>Bacillota</taxon>
        <taxon>Clostridia</taxon>
        <taxon>Eubacteriales</taxon>
        <taxon>Oscillospiraceae</taxon>
        <taxon>Ruthenibacterium</taxon>
    </lineage>
</organism>
<protein>
    <submittedName>
        <fullName evidence="5">ABC transporter ATP-binding protein</fullName>
    </submittedName>
</protein>
<dbReference type="InterPro" id="IPR003439">
    <property type="entry name" value="ABC_transporter-like_ATP-bd"/>
</dbReference>
<sequence length="283" mass="31017">MNVLSVRGLCKRYGSFALRDVSFDVAPGSITGFIGRNGAGKTTTLKSLLDFVHPDAGEALFFGRPLSADEFGVKQAVGFASGGFGFYPLKRLRTVTDVTRRFYPSWDETAYRRYLALFALDENKRVKELSEGMKVKYALALALSHRARLLVLDEPTSGLDPVSRDELLEIFLQLAQDEGISILFSTHITSDLEKCADHIVYLRRGEVAADADADALRARYRTAALTAAQRDAAPEGLLLGCKREREGFSALLRAEDAPRLGADTAPASLEDIMVHLEKEDGGL</sequence>
<evidence type="ECO:0000256" key="3">
    <source>
        <dbReference type="ARBA" id="ARBA00022840"/>
    </source>
</evidence>
<dbReference type="PROSITE" id="PS50893">
    <property type="entry name" value="ABC_TRANSPORTER_2"/>
    <property type="match status" value="1"/>
</dbReference>
<dbReference type="InterPro" id="IPR027417">
    <property type="entry name" value="P-loop_NTPase"/>
</dbReference>
<keyword evidence="1" id="KW-0813">Transport</keyword>